<keyword evidence="5" id="KW-1185">Reference proteome</keyword>
<dbReference type="PANTHER" id="PTHR11413:SF116">
    <property type="entry name" value="MULTICYSTATIN"/>
    <property type="match status" value="1"/>
</dbReference>
<organism evidence="5 6">
    <name type="scientific">Momordica charantia</name>
    <name type="common">Bitter gourd</name>
    <name type="synonym">Balsam pear</name>
    <dbReference type="NCBI Taxonomy" id="3673"/>
    <lineage>
        <taxon>Eukaryota</taxon>
        <taxon>Viridiplantae</taxon>
        <taxon>Streptophyta</taxon>
        <taxon>Embryophyta</taxon>
        <taxon>Tracheophyta</taxon>
        <taxon>Spermatophyta</taxon>
        <taxon>Magnoliopsida</taxon>
        <taxon>eudicotyledons</taxon>
        <taxon>Gunneridae</taxon>
        <taxon>Pentapetalae</taxon>
        <taxon>rosids</taxon>
        <taxon>fabids</taxon>
        <taxon>Cucurbitales</taxon>
        <taxon>Cucurbitaceae</taxon>
        <taxon>Momordiceae</taxon>
        <taxon>Momordica</taxon>
    </lineage>
</organism>
<keyword evidence="1 3" id="KW-0646">Protease inhibitor</keyword>
<keyword evidence="2 3" id="KW-0789">Thiol protease inhibitor</keyword>
<accession>A0A6J1D1L9</accession>
<feature type="domain" description="Cystatin" evidence="4">
    <location>
        <begin position="2"/>
        <end position="92"/>
    </location>
</feature>
<gene>
    <name evidence="6" type="primary">LOC111016451</name>
</gene>
<dbReference type="GeneID" id="111016451"/>
<dbReference type="InterPro" id="IPR027214">
    <property type="entry name" value="Cystatin"/>
</dbReference>
<evidence type="ECO:0000313" key="6">
    <source>
        <dbReference type="RefSeq" id="XP_022147553.1"/>
    </source>
</evidence>
<protein>
    <recommendedName>
        <fullName evidence="3">Cysteine proteinase inhibitor</fullName>
    </recommendedName>
</protein>
<dbReference type="OrthoDB" id="1908104at2759"/>
<sequence>MANVGGIKEVSGNQNSVEIDDLARFAVAEHNKKENALLEFGKVVNVKEQVVAGAIYFITLEATDGGKKKVYEAKIWVKAWENFKQLQEFKLLGDGSVGSSA</sequence>
<evidence type="ECO:0000313" key="5">
    <source>
        <dbReference type="Proteomes" id="UP000504603"/>
    </source>
</evidence>
<dbReference type="CDD" id="cd00042">
    <property type="entry name" value="CY"/>
    <property type="match status" value="1"/>
</dbReference>
<dbReference type="PANTHER" id="PTHR11413">
    <property type="entry name" value="CYSTATIN FAMILY MEMBER"/>
    <property type="match status" value="1"/>
</dbReference>
<comment type="similarity">
    <text evidence="3">Belongs to the cystatin family. Phytocystatin subfamily.</text>
</comment>
<dbReference type="SUPFAM" id="SSF54403">
    <property type="entry name" value="Cystatin/monellin"/>
    <property type="match status" value="1"/>
</dbReference>
<reference evidence="6" key="1">
    <citation type="submission" date="2025-08" db="UniProtKB">
        <authorList>
            <consortium name="RefSeq"/>
        </authorList>
    </citation>
    <scope>IDENTIFICATION</scope>
    <source>
        <strain evidence="6">OHB3-1</strain>
    </source>
</reference>
<dbReference type="InterPro" id="IPR000010">
    <property type="entry name" value="Cystatin_dom"/>
</dbReference>
<dbReference type="RefSeq" id="XP_022147553.1">
    <property type="nucleotide sequence ID" value="XM_022291861.1"/>
</dbReference>
<dbReference type="SMART" id="SM00043">
    <property type="entry name" value="CY"/>
    <property type="match status" value="1"/>
</dbReference>
<dbReference type="Gene3D" id="3.10.450.10">
    <property type="match status" value="1"/>
</dbReference>
<dbReference type="Proteomes" id="UP000504603">
    <property type="component" value="Unplaced"/>
</dbReference>
<evidence type="ECO:0000259" key="4">
    <source>
        <dbReference type="SMART" id="SM00043"/>
    </source>
</evidence>
<proteinExistence type="inferred from homology"/>
<dbReference type="AlphaFoldDB" id="A0A6J1D1L9"/>
<evidence type="ECO:0000256" key="3">
    <source>
        <dbReference type="RuleBase" id="RU362130"/>
    </source>
</evidence>
<evidence type="ECO:0000256" key="2">
    <source>
        <dbReference type="ARBA" id="ARBA00022704"/>
    </source>
</evidence>
<dbReference type="Pfam" id="PF16845">
    <property type="entry name" value="SQAPI"/>
    <property type="match status" value="1"/>
</dbReference>
<dbReference type="GO" id="GO:0004869">
    <property type="term" value="F:cysteine-type endopeptidase inhibitor activity"/>
    <property type="evidence" value="ECO:0007669"/>
    <property type="project" value="UniProtKB-KW"/>
</dbReference>
<evidence type="ECO:0000256" key="1">
    <source>
        <dbReference type="ARBA" id="ARBA00022690"/>
    </source>
</evidence>
<dbReference type="PROSITE" id="PS00287">
    <property type="entry name" value="CYSTATIN"/>
    <property type="match status" value="1"/>
</dbReference>
<dbReference type="InterPro" id="IPR018073">
    <property type="entry name" value="Prot_inh_cystat_CS"/>
</dbReference>
<dbReference type="InterPro" id="IPR046350">
    <property type="entry name" value="Cystatin_sf"/>
</dbReference>
<dbReference type="KEGG" id="mcha:111016451"/>
<name>A0A6J1D1L9_MOMCH</name>